<protein>
    <submittedName>
        <fullName evidence="3">Methyltransferase type 11</fullName>
    </submittedName>
</protein>
<dbReference type="PANTHER" id="PTHR43861">
    <property type="entry name" value="TRANS-ACONITATE 2-METHYLTRANSFERASE-RELATED"/>
    <property type="match status" value="1"/>
</dbReference>
<dbReference type="InterPro" id="IPR041698">
    <property type="entry name" value="Methyltransf_25"/>
</dbReference>
<dbReference type="EMBL" id="PCWA01000115">
    <property type="protein sequence ID" value="PIQ88226.1"/>
    <property type="molecule type" value="Genomic_DNA"/>
</dbReference>
<dbReference type="Pfam" id="PF13649">
    <property type="entry name" value="Methyltransf_25"/>
    <property type="match status" value="1"/>
</dbReference>
<comment type="caution">
    <text evidence="3">The sequence shown here is derived from an EMBL/GenBank/DDBJ whole genome shotgun (WGS) entry which is preliminary data.</text>
</comment>
<organism evidence="3 4">
    <name type="scientific">Candidatus Ghiorseimicrobium undicola</name>
    <dbReference type="NCBI Taxonomy" id="1974746"/>
    <lineage>
        <taxon>Bacteria</taxon>
        <taxon>Pseudomonadati</taxon>
        <taxon>Candidatus Omnitrophota</taxon>
        <taxon>Candidatus Ghiorseimicrobium</taxon>
    </lineage>
</organism>
<sequence length="206" mass="23759">MVGETNWKECYLSGQARWDTGRRDFNLVKMVKKTPIRPCRMLEVGCGTGTNALWLEKQGFSVTAVDVTAMAIERAKIKANKARLKCRFFVADFLKQKIKGRPFNFIFDRGCFHHFESAKERAKFAKNVALHLKDKAIWLSLIGSKDQARQIPGPPLRSVKEIALAVEPHFEILSLYSSWFDSDMPLRPKCWVCLMRKRKLLDNPLR</sequence>
<dbReference type="GO" id="GO:0032259">
    <property type="term" value="P:methylation"/>
    <property type="evidence" value="ECO:0007669"/>
    <property type="project" value="UniProtKB-KW"/>
</dbReference>
<feature type="domain" description="Methyltransferase" evidence="2">
    <location>
        <begin position="42"/>
        <end position="134"/>
    </location>
</feature>
<reference evidence="3 4" key="1">
    <citation type="submission" date="2017-09" db="EMBL/GenBank/DDBJ databases">
        <title>Depth-based differentiation of microbial function through sediment-hosted aquifers and enrichment of novel symbionts in the deep terrestrial subsurface.</title>
        <authorList>
            <person name="Probst A.J."/>
            <person name="Ladd B."/>
            <person name="Jarett J.K."/>
            <person name="Geller-Mcgrath D.E."/>
            <person name="Sieber C.M."/>
            <person name="Emerson J.B."/>
            <person name="Anantharaman K."/>
            <person name="Thomas B.C."/>
            <person name="Malmstrom R."/>
            <person name="Stieglmeier M."/>
            <person name="Klingl A."/>
            <person name="Woyke T."/>
            <person name="Ryan C.M."/>
            <person name="Banfield J.F."/>
        </authorList>
    </citation>
    <scope>NUCLEOTIDE SEQUENCE [LARGE SCALE GENOMIC DNA]</scope>
    <source>
        <strain evidence="3">CG11_big_fil_rev_8_21_14_0_20_42_13</strain>
    </source>
</reference>
<evidence type="ECO:0000313" key="3">
    <source>
        <dbReference type="EMBL" id="PIQ88226.1"/>
    </source>
</evidence>
<dbReference type="Gene3D" id="3.40.50.150">
    <property type="entry name" value="Vaccinia Virus protein VP39"/>
    <property type="match status" value="1"/>
</dbReference>
<dbReference type="AlphaFoldDB" id="A0A2H0LV38"/>
<dbReference type="CDD" id="cd02440">
    <property type="entry name" value="AdoMet_MTases"/>
    <property type="match status" value="1"/>
</dbReference>
<dbReference type="PANTHER" id="PTHR43861:SF3">
    <property type="entry name" value="PUTATIVE (AFU_ORTHOLOGUE AFUA_2G14390)-RELATED"/>
    <property type="match status" value="1"/>
</dbReference>
<gene>
    <name evidence="3" type="ORF">COV72_09450</name>
</gene>
<keyword evidence="3" id="KW-0489">Methyltransferase</keyword>
<evidence type="ECO:0000313" key="4">
    <source>
        <dbReference type="Proteomes" id="UP000229641"/>
    </source>
</evidence>
<dbReference type="SUPFAM" id="SSF53335">
    <property type="entry name" value="S-adenosyl-L-methionine-dependent methyltransferases"/>
    <property type="match status" value="1"/>
</dbReference>
<proteinExistence type="predicted"/>
<keyword evidence="1 3" id="KW-0808">Transferase</keyword>
<evidence type="ECO:0000259" key="2">
    <source>
        <dbReference type="Pfam" id="PF13649"/>
    </source>
</evidence>
<evidence type="ECO:0000256" key="1">
    <source>
        <dbReference type="ARBA" id="ARBA00022679"/>
    </source>
</evidence>
<dbReference type="Proteomes" id="UP000229641">
    <property type="component" value="Unassembled WGS sequence"/>
</dbReference>
<dbReference type="InterPro" id="IPR029063">
    <property type="entry name" value="SAM-dependent_MTases_sf"/>
</dbReference>
<accession>A0A2H0LV38</accession>
<name>A0A2H0LV38_9BACT</name>
<dbReference type="GO" id="GO:0008168">
    <property type="term" value="F:methyltransferase activity"/>
    <property type="evidence" value="ECO:0007669"/>
    <property type="project" value="UniProtKB-KW"/>
</dbReference>